<keyword evidence="2" id="KW-0812">Transmembrane</keyword>
<evidence type="ECO:0000256" key="1">
    <source>
        <dbReference type="SAM" id="MobiDB-lite"/>
    </source>
</evidence>
<evidence type="ECO:0008006" key="5">
    <source>
        <dbReference type="Google" id="ProtNLM"/>
    </source>
</evidence>
<feature type="transmembrane region" description="Helical" evidence="2">
    <location>
        <begin position="61"/>
        <end position="86"/>
    </location>
</feature>
<dbReference type="Proteomes" id="UP001465976">
    <property type="component" value="Unassembled WGS sequence"/>
</dbReference>
<comment type="caution">
    <text evidence="3">The sequence shown here is derived from an EMBL/GenBank/DDBJ whole genome shotgun (WGS) entry which is preliminary data.</text>
</comment>
<keyword evidence="2" id="KW-0472">Membrane</keyword>
<proteinExistence type="predicted"/>
<organism evidence="3 4">
    <name type="scientific">Marasmius crinis-equi</name>
    <dbReference type="NCBI Taxonomy" id="585013"/>
    <lineage>
        <taxon>Eukaryota</taxon>
        <taxon>Fungi</taxon>
        <taxon>Dikarya</taxon>
        <taxon>Basidiomycota</taxon>
        <taxon>Agaricomycotina</taxon>
        <taxon>Agaricomycetes</taxon>
        <taxon>Agaricomycetidae</taxon>
        <taxon>Agaricales</taxon>
        <taxon>Marasmiineae</taxon>
        <taxon>Marasmiaceae</taxon>
        <taxon>Marasmius</taxon>
    </lineage>
</organism>
<dbReference type="EMBL" id="JBAHYK010000014">
    <property type="protein sequence ID" value="KAL0581245.1"/>
    <property type="molecule type" value="Genomic_DNA"/>
</dbReference>
<feature type="region of interest" description="Disordered" evidence="1">
    <location>
        <begin position="306"/>
        <end position="360"/>
    </location>
</feature>
<feature type="compositionally biased region" description="Low complexity" evidence="1">
    <location>
        <begin position="338"/>
        <end position="360"/>
    </location>
</feature>
<gene>
    <name evidence="3" type="ORF">V5O48_000833</name>
</gene>
<sequence length="360" mass="39538">MLSKQKDPVSSLKLKTGPQSLEISGKAPTAGTISARLSPSVTLHGERMGVLRFINLKTLSLLELVVHSVCIAISAIATGFSAHSIYETEFFFDDTLNFTPLVLAISAASIILLSLSLLLTVFRRQPFLTRISVELVWSGFLWIAWFATAGYVIYSDTCPYFHSRFATPVSRLEVCEVHAVLASMSFVAAALLFLHWMTLLIVGHQVSDGSQRTWNMSLKELALRSSSLTRPLADHHEETNKFEYDQPSVTAFPPAYSLPPHLIIPSTVPSTPSPIYSHDPPIQPAPFNLSYPENVHIEEGWHHSHELPDGYEMPRQGGTLPLALRRAAMKPPESETQGSTGTPESPGTPESTTLSPSQSH</sequence>
<feature type="transmembrane region" description="Helical" evidence="2">
    <location>
        <begin position="179"/>
        <end position="202"/>
    </location>
</feature>
<evidence type="ECO:0000313" key="4">
    <source>
        <dbReference type="Proteomes" id="UP001465976"/>
    </source>
</evidence>
<name>A0ABR3G0Y5_9AGAR</name>
<keyword evidence="4" id="KW-1185">Reference proteome</keyword>
<feature type="transmembrane region" description="Helical" evidence="2">
    <location>
        <begin position="134"/>
        <end position="154"/>
    </location>
</feature>
<reference evidence="3 4" key="1">
    <citation type="submission" date="2024-02" db="EMBL/GenBank/DDBJ databases">
        <title>A draft genome for the cacao thread blight pathogen Marasmius crinis-equi.</title>
        <authorList>
            <person name="Cohen S.P."/>
            <person name="Baruah I.K."/>
            <person name="Amoako-Attah I."/>
            <person name="Bukari Y."/>
            <person name="Meinhardt L.W."/>
            <person name="Bailey B.A."/>
        </authorList>
    </citation>
    <scope>NUCLEOTIDE SEQUENCE [LARGE SCALE GENOMIC DNA]</scope>
    <source>
        <strain evidence="3 4">GH-76</strain>
    </source>
</reference>
<feature type="transmembrane region" description="Helical" evidence="2">
    <location>
        <begin position="98"/>
        <end position="122"/>
    </location>
</feature>
<accession>A0ABR3G0Y5</accession>
<protein>
    <recommendedName>
        <fullName evidence="5">MARVEL domain-containing protein</fullName>
    </recommendedName>
</protein>
<evidence type="ECO:0000313" key="3">
    <source>
        <dbReference type="EMBL" id="KAL0581245.1"/>
    </source>
</evidence>
<keyword evidence="2" id="KW-1133">Transmembrane helix</keyword>
<evidence type="ECO:0000256" key="2">
    <source>
        <dbReference type="SAM" id="Phobius"/>
    </source>
</evidence>